<sequence length="628" mass="70663">MNPWRSNWKINILPGLSITGLIILTRLLGLLQPLEWKVFDLSLRWRPAETTDSRVTIVTLTEDDIQTVLGYPITDRALAELVQTIQTYKPKAIGIDIFRDQPVGEGFEELTDTLQAFDNVVGIYRIDEDVTIPPPPMLPEEQVGFADAVLDKDGFLRRSLLGTADAKGNYRFAFTVQLVSKYLAADGIILENGIQDAETMRFGPAEIPRFWPNTGAYIREAAGGNQTLINFRAGTQPFTKLSYQTLMSGQVDASLLQDRVVLVGYTAESVKDFVSSGAIAGTNPSLVPGVEIQAHAISQILSAVLDQRPFLKTLPDGLDYILIMGAGLLGLALAHWRRKPLGHLLIIVIVGSTGLILSYGLMLVSWWVPTVPIVAAFLLNAAVLYPFYQAQERLRSKLYERQILINQTYNTIHNGPLQTLASMLSRWPLEESAPAKMREELQVLNQELRGVYDTMRQEMLLSTETLVLSGQQTIDLQQPLKELLQETYQITLERHRDFFTSIIRIISFEPMDDTQLSIDQKRDLGRFLEETLLNVTKYAKSTTRLKIECRQEGDYNLIRIVDNGKDGLTKSTSPIQGGYGTKQAETLARNLGGQFQRTAMDPQGVCCQLRWPIRQSLWWHWVNRWAAQ</sequence>
<dbReference type="EMBL" id="JADOES010000051">
    <property type="protein sequence ID" value="MBT9317592.1"/>
    <property type="molecule type" value="Genomic_DNA"/>
</dbReference>
<reference evidence="3" key="2">
    <citation type="journal article" date="2021" name="Mar. Drugs">
        <title>Genome Reduction and Secondary Metabolism of the Marine Sponge-Associated Cyanobacterium Leptothoe.</title>
        <authorList>
            <person name="Konstantinou D."/>
            <person name="Popin R.V."/>
            <person name="Fewer D.P."/>
            <person name="Sivonen K."/>
            <person name="Gkelis S."/>
        </authorList>
    </citation>
    <scope>NUCLEOTIDE SEQUENCE</scope>
    <source>
        <strain evidence="3">TAU-MAC 1115</strain>
    </source>
</reference>
<reference evidence="3" key="1">
    <citation type="submission" date="2020-11" db="EMBL/GenBank/DDBJ databases">
        <authorList>
            <person name="Konstantinou D."/>
            <person name="Gkelis S."/>
            <person name="Popin R."/>
            <person name="Fewer D."/>
            <person name="Sivonen K."/>
        </authorList>
    </citation>
    <scope>NUCLEOTIDE SEQUENCE</scope>
    <source>
        <strain evidence="3">TAU-MAC 1115</strain>
    </source>
</reference>
<keyword evidence="1" id="KW-0812">Transmembrane</keyword>
<dbReference type="SMART" id="SM01080">
    <property type="entry name" value="CHASE2"/>
    <property type="match status" value="1"/>
</dbReference>
<comment type="caution">
    <text evidence="3">The sequence shown here is derived from an EMBL/GenBank/DDBJ whole genome shotgun (WGS) entry which is preliminary data.</text>
</comment>
<keyword evidence="4" id="KW-1185">Reference proteome</keyword>
<dbReference type="Gene3D" id="3.30.565.10">
    <property type="entry name" value="Histidine kinase-like ATPase, C-terminal domain"/>
    <property type="match status" value="1"/>
</dbReference>
<feature type="domain" description="CHASE2" evidence="2">
    <location>
        <begin position="31"/>
        <end position="333"/>
    </location>
</feature>
<dbReference type="InterPro" id="IPR036890">
    <property type="entry name" value="HATPase_C_sf"/>
</dbReference>
<protein>
    <submittedName>
        <fullName evidence="3">CHASE2 domain-containing protein</fullName>
    </submittedName>
</protein>
<feature type="transmembrane region" description="Helical" evidence="1">
    <location>
        <begin position="317"/>
        <end position="334"/>
    </location>
</feature>
<dbReference type="RefSeq" id="WP_215610655.1">
    <property type="nucleotide sequence ID" value="NZ_JADOES010000051.1"/>
</dbReference>
<keyword evidence="1" id="KW-1133">Transmembrane helix</keyword>
<feature type="transmembrane region" description="Helical" evidence="1">
    <location>
        <begin position="12"/>
        <end position="31"/>
    </location>
</feature>
<organism evidence="3 4">
    <name type="scientific">Leptothoe spongobia TAU-MAC 1115</name>
    <dbReference type="NCBI Taxonomy" id="1967444"/>
    <lineage>
        <taxon>Bacteria</taxon>
        <taxon>Bacillati</taxon>
        <taxon>Cyanobacteriota</taxon>
        <taxon>Cyanophyceae</taxon>
        <taxon>Nodosilineales</taxon>
        <taxon>Cymatolegaceae</taxon>
        <taxon>Leptothoe</taxon>
        <taxon>Leptothoe spongobia</taxon>
    </lineage>
</organism>
<dbReference type="SUPFAM" id="SSF55874">
    <property type="entry name" value="ATPase domain of HSP90 chaperone/DNA topoisomerase II/histidine kinase"/>
    <property type="match status" value="1"/>
</dbReference>
<dbReference type="Pfam" id="PF05226">
    <property type="entry name" value="CHASE2"/>
    <property type="match status" value="1"/>
</dbReference>
<name>A0A947GMD0_9CYAN</name>
<dbReference type="Proteomes" id="UP000717364">
    <property type="component" value="Unassembled WGS sequence"/>
</dbReference>
<dbReference type="InterPro" id="IPR007890">
    <property type="entry name" value="CHASE2"/>
</dbReference>
<evidence type="ECO:0000256" key="1">
    <source>
        <dbReference type="SAM" id="Phobius"/>
    </source>
</evidence>
<feature type="transmembrane region" description="Helical" evidence="1">
    <location>
        <begin position="366"/>
        <end position="388"/>
    </location>
</feature>
<feature type="transmembrane region" description="Helical" evidence="1">
    <location>
        <begin position="341"/>
        <end position="360"/>
    </location>
</feature>
<proteinExistence type="predicted"/>
<dbReference type="AlphaFoldDB" id="A0A947GMD0"/>
<keyword evidence="1" id="KW-0472">Membrane</keyword>
<evidence type="ECO:0000313" key="3">
    <source>
        <dbReference type="EMBL" id="MBT9317592.1"/>
    </source>
</evidence>
<evidence type="ECO:0000313" key="4">
    <source>
        <dbReference type="Proteomes" id="UP000717364"/>
    </source>
</evidence>
<evidence type="ECO:0000259" key="2">
    <source>
        <dbReference type="SMART" id="SM01080"/>
    </source>
</evidence>
<accession>A0A947GMD0</accession>
<gene>
    <name evidence="3" type="ORF">IXB50_19390</name>
</gene>